<sequence length="292" mass="33227">MPAPGPFLGTDALRMGVTKDDLAGPRFRRILHNVYVLASVPDGHELRCRAATLVMPDEAVFCGITAARLYGIATPARDQRIHMAVPAETPTLPRIASIKAHLYTIPPEQIGAYHGWRIIRPERLFLELAATVPRVDLIIAGDQLLRRSLTSHDELDRFLHSPDCHRKRGVQRGRDALEFLDERADSPPETRLRMLLIDSGLPRPVVNQDVYNSWGVWLARPDLSYPDLKIAIQYEGAHHQQDPRQYASDIERDGRLTDLGWLVIRVDKRLLFDHPELVVARVRKARRQRPHC</sequence>
<protein>
    <recommendedName>
        <fullName evidence="3">DUF559 domain-containing protein</fullName>
    </recommendedName>
</protein>
<keyword evidence="2" id="KW-1185">Reference proteome</keyword>
<organism evidence="1 2">
    <name type="scientific">Actinomadura adrarensis</name>
    <dbReference type="NCBI Taxonomy" id="1819600"/>
    <lineage>
        <taxon>Bacteria</taxon>
        <taxon>Bacillati</taxon>
        <taxon>Actinomycetota</taxon>
        <taxon>Actinomycetes</taxon>
        <taxon>Streptosporangiales</taxon>
        <taxon>Thermomonosporaceae</taxon>
        <taxon>Actinomadura</taxon>
    </lineage>
</organism>
<dbReference type="EMBL" id="JBHTIR010003962">
    <property type="protein sequence ID" value="MFD0856111.1"/>
    <property type="molecule type" value="Genomic_DNA"/>
</dbReference>
<evidence type="ECO:0000313" key="2">
    <source>
        <dbReference type="Proteomes" id="UP001597083"/>
    </source>
</evidence>
<comment type="caution">
    <text evidence="1">The sequence shown here is derived from an EMBL/GenBank/DDBJ whole genome shotgun (WGS) entry which is preliminary data.</text>
</comment>
<dbReference type="Gene3D" id="3.40.960.10">
    <property type="entry name" value="VSR Endonuclease"/>
    <property type="match status" value="1"/>
</dbReference>
<gene>
    <name evidence="1" type="ORF">ACFQ07_27985</name>
</gene>
<proteinExistence type="predicted"/>
<reference evidence="2" key="1">
    <citation type="journal article" date="2019" name="Int. J. Syst. Evol. Microbiol.">
        <title>The Global Catalogue of Microorganisms (GCM) 10K type strain sequencing project: providing services to taxonomists for standard genome sequencing and annotation.</title>
        <authorList>
            <consortium name="The Broad Institute Genomics Platform"/>
            <consortium name="The Broad Institute Genome Sequencing Center for Infectious Disease"/>
            <person name="Wu L."/>
            <person name="Ma J."/>
        </authorList>
    </citation>
    <scope>NUCLEOTIDE SEQUENCE [LARGE SCALE GENOMIC DNA]</scope>
    <source>
        <strain evidence="2">JCM 31696</strain>
    </source>
</reference>
<name>A0ABW3CRG4_9ACTN</name>
<dbReference type="Proteomes" id="UP001597083">
    <property type="component" value="Unassembled WGS sequence"/>
</dbReference>
<evidence type="ECO:0000313" key="1">
    <source>
        <dbReference type="EMBL" id="MFD0856111.1"/>
    </source>
</evidence>
<dbReference type="SUPFAM" id="SSF52980">
    <property type="entry name" value="Restriction endonuclease-like"/>
    <property type="match status" value="1"/>
</dbReference>
<evidence type="ECO:0008006" key="3">
    <source>
        <dbReference type="Google" id="ProtNLM"/>
    </source>
</evidence>
<accession>A0ABW3CRG4</accession>
<dbReference type="InterPro" id="IPR011335">
    <property type="entry name" value="Restrct_endonuc-II-like"/>
</dbReference>